<evidence type="ECO:0000256" key="1">
    <source>
        <dbReference type="ARBA" id="ARBA00009625"/>
    </source>
</evidence>
<comment type="caution">
    <text evidence="2">The sequence shown here is derived from an EMBL/GenBank/DDBJ whole genome shotgun (WGS) entry which is preliminary data.</text>
</comment>
<dbReference type="Proteomes" id="UP001209318">
    <property type="component" value="Unassembled WGS sequence"/>
</dbReference>
<dbReference type="GO" id="GO:0005737">
    <property type="term" value="C:cytoplasm"/>
    <property type="evidence" value="ECO:0007669"/>
    <property type="project" value="TreeGrafter"/>
</dbReference>
<dbReference type="AlphaFoldDB" id="A0AAE3LNG0"/>
<comment type="similarity">
    <text evidence="1">Belongs to the SIMIBI class G3E GTPase family. ArgK/MeaB subfamily.</text>
</comment>
<accession>A0AAE3LNG0</accession>
<dbReference type="RefSeq" id="WP_263073053.1">
    <property type="nucleotide sequence ID" value="NZ_JAOUSF010000003.1"/>
</dbReference>
<keyword evidence="2" id="KW-0378">Hydrolase</keyword>
<dbReference type="GO" id="GO:0005525">
    <property type="term" value="F:GTP binding"/>
    <property type="evidence" value="ECO:0007669"/>
    <property type="project" value="InterPro"/>
</dbReference>
<sequence>MPEDSKKNRSRYVKKDRSTLSITDYVKGIRNGDRSILAKAITLIESRNSNHFKMSQQILKEILPFTGNSMRIGITGVPGAGKSTFIERFGTELCNKGRKVAVLAIDPTSTISKGSILGDKTRMENLSREPNAFIRPSPTNGALGGVHRKTRETILLCEAAGFDTIFVETVGVGQNEVVVRTMVDLLMMLTITGAGDELQGMKKGMMELCDMVLVTKADGSNKQKAIETKSQYNKFLHLLKPVTRGWIAKAFTCSAVTGEGIPMVWKVIQKFFTVVDNNGYLMERRNEQTKEWLRSSIMEQLEHSFFQNKEVMLRLPLLESKVTALSLPVSTAVEQLLELYFHEIKKI</sequence>
<dbReference type="Gene3D" id="1.10.287.130">
    <property type="match status" value="1"/>
</dbReference>
<proteinExistence type="inferred from homology"/>
<gene>
    <name evidence="2" type="primary">meaB</name>
    <name evidence="2" type="ORF">OEV98_09585</name>
</gene>
<dbReference type="EC" id="3.6.5.-" evidence="2"/>
<protein>
    <submittedName>
        <fullName evidence="2">Methylmalonyl Co-A mutase-associated GTPase MeaB</fullName>
        <ecNumber evidence="2">3.6.5.-</ecNumber>
    </submittedName>
</protein>
<dbReference type="CDD" id="cd03114">
    <property type="entry name" value="MMAA-like"/>
    <property type="match status" value="1"/>
</dbReference>
<organism evidence="2 3">
    <name type="scientific">Perspicuibacillus lycopersici</name>
    <dbReference type="NCBI Taxonomy" id="1325689"/>
    <lineage>
        <taxon>Bacteria</taxon>
        <taxon>Bacillati</taxon>
        <taxon>Bacillota</taxon>
        <taxon>Bacilli</taxon>
        <taxon>Bacillales</taxon>
        <taxon>Bacillaceae</taxon>
        <taxon>Perspicuibacillus</taxon>
    </lineage>
</organism>
<dbReference type="NCBIfam" id="NF006958">
    <property type="entry name" value="PRK09435.1"/>
    <property type="match status" value="1"/>
</dbReference>
<name>A0AAE3LNG0_9BACI</name>
<dbReference type="PANTHER" id="PTHR23408">
    <property type="entry name" value="METHYLMALONYL-COA MUTASE"/>
    <property type="match status" value="1"/>
</dbReference>
<dbReference type="SUPFAM" id="SSF52540">
    <property type="entry name" value="P-loop containing nucleoside triphosphate hydrolases"/>
    <property type="match status" value="1"/>
</dbReference>
<dbReference type="PANTHER" id="PTHR23408:SF3">
    <property type="entry name" value="METHYLMALONIC ACIDURIA TYPE A PROTEIN, MITOCHONDRIAL"/>
    <property type="match status" value="1"/>
</dbReference>
<dbReference type="Gene3D" id="1.20.5.170">
    <property type="match status" value="1"/>
</dbReference>
<evidence type="ECO:0000313" key="2">
    <source>
        <dbReference type="EMBL" id="MCU9613812.1"/>
    </source>
</evidence>
<evidence type="ECO:0000313" key="3">
    <source>
        <dbReference type="Proteomes" id="UP001209318"/>
    </source>
</evidence>
<dbReference type="GO" id="GO:0003924">
    <property type="term" value="F:GTPase activity"/>
    <property type="evidence" value="ECO:0007669"/>
    <property type="project" value="InterPro"/>
</dbReference>
<dbReference type="EMBL" id="JAOUSF010000003">
    <property type="protein sequence ID" value="MCU9613812.1"/>
    <property type="molecule type" value="Genomic_DNA"/>
</dbReference>
<dbReference type="Pfam" id="PF03308">
    <property type="entry name" value="MeaB"/>
    <property type="match status" value="1"/>
</dbReference>
<dbReference type="Gene3D" id="3.40.50.300">
    <property type="entry name" value="P-loop containing nucleotide triphosphate hydrolases"/>
    <property type="match status" value="1"/>
</dbReference>
<reference evidence="2" key="1">
    <citation type="submission" date="2022-10" db="EMBL/GenBank/DDBJ databases">
        <title>Description of Fervidibacillus gen. nov. in the family Fervidibacillaceae fam. nov. with two species, Fervidibacillus albus sp. nov., and Fervidibacillus halotolerans sp. nov., isolated from tidal flat sediments.</title>
        <authorList>
            <person name="Kwon K.K."/>
            <person name="Yang S.-H."/>
        </authorList>
    </citation>
    <scope>NUCLEOTIDE SEQUENCE</scope>
    <source>
        <strain evidence="2">JCM 19140</strain>
    </source>
</reference>
<dbReference type="InterPro" id="IPR027417">
    <property type="entry name" value="P-loop_NTPase"/>
</dbReference>
<dbReference type="NCBIfam" id="TIGR00750">
    <property type="entry name" value="lao"/>
    <property type="match status" value="1"/>
</dbReference>
<dbReference type="InterPro" id="IPR005129">
    <property type="entry name" value="GTPase_ArgK"/>
</dbReference>
<keyword evidence="3" id="KW-1185">Reference proteome</keyword>